<keyword evidence="7" id="KW-1185">Reference proteome</keyword>
<evidence type="ECO:0000256" key="2">
    <source>
        <dbReference type="ARBA" id="ARBA00022692"/>
    </source>
</evidence>
<feature type="transmembrane region" description="Helical" evidence="5">
    <location>
        <begin position="410"/>
        <end position="428"/>
    </location>
</feature>
<feature type="transmembrane region" description="Helical" evidence="5">
    <location>
        <begin position="338"/>
        <end position="356"/>
    </location>
</feature>
<feature type="transmembrane region" description="Helical" evidence="5">
    <location>
        <begin position="237"/>
        <end position="257"/>
    </location>
</feature>
<sequence length="455" mass="50106">MDMSERTPLLRPAPIITSSTPHLVEPEDHVPLLEKEESACERYLSGRWVLCYMGLWMYLLLFCARVCISMAIVCMSGLPGTPVLNVSSHNTSFALAYTSTSLSAERIPGSDQSAGLDNITDMPSPHNDYIPHGTEGLVLSAYFYGYIVTPLLGGMVSERLGAKRVITVSMTMSAVATLLTPAAIRFNVYMAVAMRVLLGHPCAEFDVHVGTVGSARGEGKTDGYQCGCVPVDEGWPFIFYVYGAASLLWVFLWQLLVHDTPEQHSRISDKERNLLVKLHSPSRVEKTQKKMLPLASALTNPPTIAMMMSQVSDKWMSCLIGIYLPIYLNQMMYFDMQMLRALAVVLMAVLTGVQTANRSGYVLNRLDLAPRYAGSLAGVAQTVACIGQIVNPLITSAIVSDQRQESWREVFFITAFISIISTVVYLVLGSAEEQEWAKDTSLNQTVMYTAGDVKQ</sequence>
<evidence type="ECO:0000256" key="1">
    <source>
        <dbReference type="ARBA" id="ARBA00004141"/>
    </source>
</evidence>
<dbReference type="Gene3D" id="1.20.1250.20">
    <property type="entry name" value="MFS general substrate transporter like domains"/>
    <property type="match status" value="2"/>
</dbReference>
<dbReference type="PANTHER" id="PTHR11662:SF399">
    <property type="entry name" value="FI19708P1-RELATED"/>
    <property type="match status" value="1"/>
</dbReference>
<evidence type="ECO:0000256" key="4">
    <source>
        <dbReference type="ARBA" id="ARBA00023136"/>
    </source>
</evidence>
<dbReference type="GO" id="GO:0016020">
    <property type="term" value="C:membrane"/>
    <property type="evidence" value="ECO:0007669"/>
    <property type="project" value="UniProtKB-SubCell"/>
</dbReference>
<feature type="transmembrane region" description="Helical" evidence="5">
    <location>
        <begin position="55"/>
        <end position="78"/>
    </location>
</feature>
<evidence type="ECO:0000313" key="6">
    <source>
        <dbReference type="EMBL" id="KAK7486105.1"/>
    </source>
</evidence>
<dbReference type="InterPro" id="IPR036259">
    <property type="entry name" value="MFS_trans_sf"/>
</dbReference>
<feature type="transmembrane region" description="Helical" evidence="5">
    <location>
        <begin position="368"/>
        <end position="390"/>
    </location>
</feature>
<comment type="caution">
    <text evidence="6">The sequence shown here is derived from an EMBL/GenBank/DDBJ whole genome shotgun (WGS) entry which is preliminary data.</text>
</comment>
<evidence type="ECO:0000256" key="3">
    <source>
        <dbReference type="ARBA" id="ARBA00022989"/>
    </source>
</evidence>
<dbReference type="Pfam" id="PF00083">
    <property type="entry name" value="Sugar_tr"/>
    <property type="match status" value="1"/>
</dbReference>
<feature type="transmembrane region" description="Helical" evidence="5">
    <location>
        <begin position="315"/>
        <end position="332"/>
    </location>
</feature>
<proteinExistence type="predicted"/>
<evidence type="ECO:0000256" key="5">
    <source>
        <dbReference type="SAM" id="Phobius"/>
    </source>
</evidence>
<keyword evidence="4 5" id="KW-0472">Membrane</keyword>
<dbReference type="Proteomes" id="UP001519460">
    <property type="component" value="Unassembled WGS sequence"/>
</dbReference>
<dbReference type="EMBL" id="JACVVK020000184">
    <property type="protein sequence ID" value="KAK7486105.1"/>
    <property type="molecule type" value="Genomic_DNA"/>
</dbReference>
<feature type="transmembrane region" description="Helical" evidence="5">
    <location>
        <begin position="136"/>
        <end position="153"/>
    </location>
</feature>
<dbReference type="InterPro" id="IPR050382">
    <property type="entry name" value="MFS_Na/Anion_cotransporter"/>
</dbReference>
<dbReference type="InterPro" id="IPR005828">
    <property type="entry name" value="MFS_sugar_transport-like"/>
</dbReference>
<dbReference type="PANTHER" id="PTHR11662">
    <property type="entry name" value="SOLUTE CARRIER FAMILY 17"/>
    <property type="match status" value="1"/>
</dbReference>
<name>A0ABD0KG04_9CAEN</name>
<accession>A0ABD0KG04</accession>
<dbReference type="SUPFAM" id="SSF103473">
    <property type="entry name" value="MFS general substrate transporter"/>
    <property type="match status" value="1"/>
</dbReference>
<organism evidence="6 7">
    <name type="scientific">Batillaria attramentaria</name>
    <dbReference type="NCBI Taxonomy" id="370345"/>
    <lineage>
        <taxon>Eukaryota</taxon>
        <taxon>Metazoa</taxon>
        <taxon>Spiralia</taxon>
        <taxon>Lophotrochozoa</taxon>
        <taxon>Mollusca</taxon>
        <taxon>Gastropoda</taxon>
        <taxon>Caenogastropoda</taxon>
        <taxon>Sorbeoconcha</taxon>
        <taxon>Cerithioidea</taxon>
        <taxon>Batillariidae</taxon>
        <taxon>Batillaria</taxon>
    </lineage>
</organism>
<feature type="transmembrane region" description="Helical" evidence="5">
    <location>
        <begin position="165"/>
        <end position="184"/>
    </location>
</feature>
<gene>
    <name evidence="6" type="ORF">BaRGS_00022714</name>
</gene>
<keyword evidence="2 5" id="KW-0812">Transmembrane</keyword>
<reference evidence="6 7" key="1">
    <citation type="journal article" date="2023" name="Sci. Data">
        <title>Genome assembly of the Korean intertidal mud-creeper Batillaria attramentaria.</title>
        <authorList>
            <person name="Patra A.K."/>
            <person name="Ho P.T."/>
            <person name="Jun S."/>
            <person name="Lee S.J."/>
            <person name="Kim Y."/>
            <person name="Won Y.J."/>
        </authorList>
    </citation>
    <scope>NUCLEOTIDE SEQUENCE [LARGE SCALE GENOMIC DNA]</scope>
    <source>
        <strain evidence="6">Wonlab-2016</strain>
    </source>
</reference>
<dbReference type="AlphaFoldDB" id="A0ABD0KG04"/>
<comment type="subcellular location">
    <subcellularLocation>
        <location evidence="1">Membrane</location>
        <topology evidence="1">Multi-pass membrane protein</topology>
    </subcellularLocation>
</comment>
<evidence type="ECO:0000313" key="7">
    <source>
        <dbReference type="Proteomes" id="UP001519460"/>
    </source>
</evidence>
<protein>
    <submittedName>
        <fullName evidence="6">Uncharacterized protein</fullName>
    </submittedName>
</protein>
<keyword evidence="3 5" id="KW-1133">Transmembrane helix</keyword>